<sequence>MADAEVIRLIELAEYWIAQKTGNVLNDAQKTILSQALAGKKLKTIQVMGYSQNTVQRDLAPKLWKQLSEVTGKRVTIKTLRLILAGLPDADTENSETLTPPPPPPVSKTTFPSPIWELPGGQLDLASPCYVERPADESRAYEEISKPGSLIRIKAPRQMGKTSLMVRLLYHAERQGCQSVALNFELAEREVFADLNQFLQWFCATVTDDLHLPIQLENRWSKFLGSKKNCTNYFEKYLLPTLRSPLALGLDAVDRIFHYEQVADDFFGLLRAWHEKAKQHEIWKNFRLIIVHGTEVYIPLSNDQSPFNVGLPIELSEFDAHQVEDLALRYGLDFTWNDVKQLMAMVGGHPHLIRLALYKIARQDITLNRLLEDAPTETGIYADHLRLHRWNLEKHPDLADALTQILEADRPVQLKGAIAFKLNSMGLVYLVGNQVSIRNDLYRQYFRDRLTPEKPQSQDTKEHRGRIIPHSLGDNVLAAIVFTDIKDSTQKQHENQQPTLAAIHRDLKLMTKLCHQFEGEVLKSMGDGLLMYFVSAVKAVDCSQTIQKTLSLAARGLPNEAVLQHRIGIHLADVFFNGTDVQGDGVNIAARLQSQAKPGGICISWIVYEAVKNHLQLHINHSEHRLLRGIDEPMLLYQISVDG</sequence>
<organism evidence="4 5">
    <name type="scientific">Coleofasciculus chthonoplastes PCC 7420</name>
    <dbReference type="NCBI Taxonomy" id="118168"/>
    <lineage>
        <taxon>Bacteria</taxon>
        <taxon>Bacillati</taxon>
        <taxon>Cyanobacteriota</taxon>
        <taxon>Cyanophyceae</taxon>
        <taxon>Coleofasciculales</taxon>
        <taxon>Coleofasciculaceae</taxon>
        <taxon>Coleofasciculus</taxon>
    </lineage>
</organism>
<dbReference type="PANTHER" id="PTHR43081">
    <property type="entry name" value="ADENYLATE CYCLASE, TERMINAL-DIFFERENTIATION SPECIFIC-RELATED"/>
    <property type="match status" value="1"/>
</dbReference>
<dbReference type="Proteomes" id="UP000003835">
    <property type="component" value="Unassembled WGS sequence"/>
</dbReference>
<name>B4VMX2_9CYAN</name>
<dbReference type="OrthoDB" id="502668at2"/>
<dbReference type="STRING" id="118168.MC7420_1949"/>
<feature type="region of interest" description="Disordered" evidence="2">
    <location>
        <begin position="91"/>
        <end position="110"/>
    </location>
</feature>
<dbReference type="GO" id="GO:0004016">
    <property type="term" value="F:adenylate cyclase activity"/>
    <property type="evidence" value="ECO:0007669"/>
    <property type="project" value="UniProtKB-ARBA"/>
</dbReference>
<evidence type="ECO:0000256" key="2">
    <source>
        <dbReference type="SAM" id="MobiDB-lite"/>
    </source>
</evidence>
<evidence type="ECO:0000259" key="3">
    <source>
        <dbReference type="PROSITE" id="PS50125"/>
    </source>
</evidence>
<keyword evidence="5" id="KW-1185">Reference proteome</keyword>
<dbReference type="Pfam" id="PF00211">
    <property type="entry name" value="Guanylate_cyc"/>
    <property type="match status" value="1"/>
</dbReference>
<dbReference type="Gene3D" id="3.40.50.300">
    <property type="entry name" value="P-loop containing nucleotide triphosphate hydrolases"/>
    <property type="match status" value="1"/>
</dbReference>
<dbReference type="InterPro" id="IPR050697">
    <property type="entry name" value="Adenylyl/Guanylyl_Cyclase_3/4"/>
</dbReference>
<dbReference type="SUPFAM" id="SSF55073">
    <property type="entry name" value="Nucleotide cyclase"/>
    <property type="match status" value="1"/>
</dbReference>
<dbReference type="RefSeq" id="WP_006099903.1">
    <property type="nucleotide sequence ID" value="NZ_DS989845.1"/>
</dbReference>
<protein>
    <recommendedName>
        <fullName evidence="3">Guanylate cyclase domain-containing protein</fullName>
    </recommendedName>
</protein>
<dbReference type="InterPro" id="IPR027417">
    <property type="entry name" value="P-loop_NTPase"/>
</dbReference>
<dbReference type="eggNOG" id="COG1672">
    <property type="taxonomic scope" value="Bacteria"/>
</dbReference>
<dbReference type="PROSITE" id="PS50125">
    <property type="entry name" value="GUANYLATE_CYCLASE_2"/>
    <property type="match status" value="1"/>
</dbReference>
<accession>B4VMX2</accession>
<dbReference type="SUPFAM" id="SSF52540">
    <property type="entry name" value="P-loop containing nucleoside triphosphate hydrolases"/>
    <property type="match status" value="1"/>
</dbReference>
<dbReference type="eggNOG" id="COG2114">
    <property type="taxonomic scope" value="Bacteria"/>
</dbReference>
<dbReference type="HOGENOM" id="CLU_021307_2_0_3"/>
<dbReference type="GO" id="GO:0035556">
    <property type="term" value="P:intracellular signal transduction"/>
    <property type="evidence" value="ECO:0007669"/>
    <property type="project" value="InterPro"/>
</dbReference>
<gene>
    <name evidence="4" type="ORF">MC7420_1949</name>
</gene>
<dbReference type="InterPro" id="IPR058651">
    <property type="entry name" value="HTH_VMAP-M9"/>
</dbReference>
<dbReference type="InterPro" id="IPR029787">
    <property type="entry name" value="Nucleotide_cyclase"/>
</dbReference>
<dbReference type="EMBL" id="DS989845">
    <property type="protein sequence ID" value="EDX76946.1"/>
    <property type="molecule type" value="Genomic_DNA"/>
</dbReference>
<evidence type="ECO:0000313" key="4">
    <source>
        <dbReference type="EMBL" id="EDX76946.1"/>
    </source>
</evidence>
<dbReference type="CDD" id="cd07302">
    <property type="entry name" value="CHD"/>
    <property type="match status" value="1"/>
</dbReference>
<proteinExistence type="inferred from homology"/>
<reference evidence="4 5" key="1">
    <citation type="submission" date="2008-07" db="EMBL/GenBank/DDBJ databases">
        <authorList>
            <person name="Tandeau de Marsac N."/>
            <person name="Ferriera S."/>
            <person name="Johnson J."/>
            <person name="Kravitz S."/>
            <person name="Beeson K."/>
            <person name="Sutton G."/>
            <person name="Rogers Y.-H."/>
            <person name="Friedman R."/>
            <person name="Frazier M."/>
            <person name="Venter J.C."/>
        </authorList>
    </citation>
    <scope>NUCLEOTIDE SEQUENCE [LARGE SCALE GENOMIC DNA]</scope>
    <source>
        <strain evidence="4 5">PCC 7420</strain>
    </source>
</reference>
<feature type="domain" description="Guanylate cyclase" evidence="3">
    <location>
        <begin position="479"/>
        <end position="593"/>
    </location>
</feature>
<dbReference type="GO" id="GO:0006171">
    <property type="term" value="P:cAMP biosynthetic process"/>
    <property type="evidence" value="ECO:0007669"/>
    <property type="project" value="TreeGrafter"/>
</dbReference>
<evidence type="ECO:0000256" key="1">
    <source>
        <dbReference type="ARBA" id="ARBA00005381"/>
    </source>
</evidence>
<comment type="similarity">
    <text evidence="1">Belongs to the adenylyl cyclase class-3 family.</text>
</comment>
<dbReference type="InterPro" id="IPR001054">
    <property type="entry name" value="A/G_cyclase"/>
</dbReference>
<dbReference type="Gene3D" id="3.30.70.1230">
    <property type="entry name" value="Nucleotide cyclase"/>
    <property type="match status" value="1"/>
</dbReference>
<evidence type="ECO:0000313" key="5">
    <source>
        <dbReference type="Proteomes" id="UP000003835"/>
    </source>
</evidence>
<dbReference type="Pfam" id="PF14516">
    <property type="entry name" value="AAA_35"/>
    <property type="match status" value="1"/>
</dbReference>
<dbReference type="PANTHER" id="PTHR43081:SF19">
    <property type="entry name" value="PH-SENSITIVE ADENYLATE CYCLASE RV1264"/>
    <property type="match status" value="1"/>
</dbReference>
<dbReference type="AlphaFoldDB" id="B4VMX2"/>
<dbReference type="Pfam" id="PF26355">
    <property type="entry name" value="HTH_VMAP-M9"/>
    <property type="match status" value="1"/>
</dbReference>